<dbReference type="Gene3D" id="2.30.110.10">
    <property type="entry name" value="Electron Transport, Fmn-binding Protein, Chain A"/>
    <property type="match status" value="1"/>
</dbReference>
<protein>
    <submittedName>
        <fullName evidence="3">PPOX class probable F420-dependent enzyme</fullName>
    </submittedName>
</protein>
<dbReference type="AlphaFoldDB" id="A0A652YLC8"/>
<name>A0A652YLC8_NOCGL</name>
<dbReference type="PANTHER" id="PTHR35176">
    <property type="entry name" value="HEME OXYGENASE HI_0854-RELATED"/>
    <property type="match status" value="1"/>
</dbReference>
<keyword evidence="1" id="KW-0560">Oxidoreductase</keyword>
<dbReference type="GO" id="GO:0016627">
    <property type="term" value="F:oxidoreductase activity, acting on the CH-CH group of donors"/>
    <property type="evidence" value="ECO:0007669"/>
    <property type="project" value="TreeGrafter"/>
</dbReference>
<evidence type="ECO:0000256" key="1">
    <source>
        <dbReference type="ARBA" id="ARBA00023002"/>
    </source>
</evidence>
<dbReference type="GO" id="GO:0005829">
    <property type="term" value="C:cytosol"/>
    <property type="evidence" value="ECO:0007669"/>
    <property type="project" value="TreeGrafter"/>
</dbReference>
<reference evidence="3" key="1">
    <citation type="submission" date="2019-07" db="EMBL/GenBank/DDBJ databases">
        <title>Genomic Encyclopedia of Type Strains, Phase IV (KMG-IV): sequencing the most valuable type-strain genomes for metagenomic binning, comparative biology and taxonomic classification.</title>
        <authorList>
            <person name="Goeker M."/>
        </authorList>
    </citation>
    <scope>NUCLEOTIDE SEQUENCE</scope>
    <source>
        <strain evidence="3">DSM 44596</strain>
    </source>
</reference>
<accession>A0A652YLC8</accession>
<feature type="domain" description="Pyridoxamine 5'-phosphate oxidase N-terminal" evidence="2">
    <location>
        <begin position="9"/>
        <end position="143"/>
    </location>
</feature>
<evidence type="ECO:0000259" key="2">
    <source>
        <dbReference type="Pfam" id="PF01243"/>
    </source>
</evidence>
<evidence type="ECO:0000313" key="3">
    <source>
        <dbReference type="EMBL" id="TYQ01961.1"/>
    </source>
</evidence>
<organism evidence="3">
    <name type="scientific">Nocardia globerula</name>
    <dbReference type="NCBI Taxonomy" id="1818"/>
    <lineage>
        <taxon>Bacteria</taxon>
        <taxon>Bacillati</taxon>
        <taxon>Actinomycetota</taxon>
        <taxon>Actinomycetes</taxon>
        <taxon>Mycobacteriales</taxon>
        <taxon>Nocardiaceae</taxon>
        <taxon>Nocardia</taxon>
    </lineage>
</organism>
<comment type="caution">
    <text evidence="3">The sequence shown here is derived from an EMBL/GenBank/DDBJ whole genome shotgun (WGS) entry which is preliminary data.</text>
</comment>
<dbReference type="InterPro" id="IPR012349">
    <property type="entry name" value="Split_barrel_FMN-bd"/>
</dbReference>
<dbReference type="InterPro" id="IPR019920">
    <property type="entry name" value="F420-binding_dom_put"/>
</dbReference>
<sequence>MSDDTEVRDALFELVANGKQGVLATIKRDGRPQLSNIIYRWDSESRTASISITADRVKSKNAERDPRVSLHVSAPDFWSYAVIEGIAKLTPSASDPHDEVVDALVDLYRDISGNGHPDWEDYRRAMVAERRQILSVRADHVYGMSGTG</sequence>
<dbReference type="Pfam" id="PF01243">
    <property type="entry name" value="PNPOx_N"/>
    <property type="match status" value="1"/>
</dbReference>
<dbReference type="NCBIfam" id="TIGR03618">
    <property type="entry name" value="Rv1155_F420"/>
    <property type="match status" value="1"/>
</dbReference>
<dbReference type="GO" id="GO:0070967">
    <property type="term" value="F:coenzyme F420 binding"/>
    <property type="evidence" value="ECO:0007669"/>
    <property type="project" value="TreeGrafter"/>
</dbReference>
<dbReference type="SUPFAM" id="SSF50475">
    <property type="entry name" value="FMN-binding split barrel"/>
    <property type="match status" value="1"/>
</dbReference>
<gene>
    <name evidence="3" type="ORF">FNL38_107384</name>
</gene>
<dbReference type="EMBL" id="VNIQ01000007">
    <property type="protein sequence ID" value="TYQ01961.1"/>
    <property type="molecule type" value="Genomic_DNA"/>
</dbReference>
<dbReference type="InterPro" id="IPR052019">
    <property type="entry name" value="F420H2_bilvrd_red/Heme_oxyg"/>
</dbReference>
<dbReference type="PANTHER" id="PTHR35176:SF2">
    <property type="entry name" value="F420H(2)-DEPENDENT REDUCTASE RV1155"/>
    <property type="match status" value="1"/>
</dbReference>
<proteinExistence type="predicted"/>
<dbReference type="InterPro" id="IPR011576">
    <property type="entry name" value="Pyridox_Oxase_N"/>
</dbReference>